<gene>
    <name evidence="1" type="ORF">HBO33_03230</name>
</gene>
<evidence type="ECO:0000313" key="2">
    <source>
        <dbReference type="Proteomes" id="UP000542111"/>
    </source>
</evidence>
<protein>
    <submittedName>
        <fullName evidence="1">Uncharacterized protein</fullName>
    </submittedName>
</protein>
<reference evidence="1 2" key="1">
    <citation type="journal article" date="2020" name="Front. Microbiol.">
        <title>Genetic Organization of the aprX-lipA2 Operon Affects the Proteolytic Potential of Pseudomonas Species in Milk.</title>
        <authorList>
            <person name="Maier C."/>
            <person name="Huptas C."/>
            <person name="von Neubeck M."/>
            <person name="Scherer S."/>
            <person name="Wenning M."/>
            <person name="Lucking G."/>
        </authorList>
    </citation>
    <scope>NUCLEOTIDE SEQUENCE [LARGE SCALE GENOMIC DNA]</scope>
    <source>
        <strain evidence="1 2">G4779</strain>
    </source>
</reference>
<evidence type="ECO:0000313" key="1">
    <source>
        <dbReference type="EMBL" id="NNA94165.1"/>
    </source>
</evidence>
<organism evidence="1 2">
    <name type="scientific">Pseudomonas gessardii</name>
    <dbReference type="NCBI Taxonomy" id="78544"/>
    <lineage>
        <taxon>Bacteria</taxon>
        <taxon>Pseudomonadati</taxon>
        <taxon>Pseudomonadota</taxon>
        <taxon>Gammaproteobacteria</taxon>
        <taxon>Pseudomonadales</taxon>
        <taxon>Pseudomonadaceae</taxon>
        <taxon>Pseudomonas</taxon>
    </lineage>
</organism>
<dbReference type="Proteomes" id="UP000542111">
    <property type="component" value="Unassembled WGS sequence"/>
</dbReference>
<sequence>MLTLQESDESALTTDVRIRHLSHHITQIFMELLPKIEINGSSKIVVSLGSRGDEDLFDNVLGSTNIFVENFDFKKFLSLNRRSQEIELLEELRRALIAIATKRESNDATVEQINQTAEKVLNTNFQLETPIKKLSKTSKNKKHKINVFRVLNAEVGESWYCQDQLFPKNKIWMHEPPGFIDRSDFFKTAEFGENSYLIKNRLGKIVFELPF</sequence>
<dbReference type="AlphaFoldDB" id="A0A7Y1ML49"/>
<accession>A0A7Y1ML49</accession>
<comment type="caution">
    <text evidence="1">The sequence shown here is derived from an EMBL/GenBank/DDBJ whole genome shotgun (WGS) entry which is preliminary data.</text>
</comment>
<proteinExistence type="predicted"/>
<name>A0A7Y1ML49_9PSED</name>
<dbReference type="EMBL" id="JAAQYP010000004">
    <property type="protein sequence ID" value="NNA94165.1"/>
    <property type="molecule type" value="Genomic_DNA"/>
</dbReference>